<evidence type="ECO:0000313" key="6">
    <source>
        <dbReference type="EMBL" id="OUY07893.1"/>
    </source>
</evidence>
<accession>A0A1Z9Z093</accession>
<dbReference type="RefSeq" id="WP_087620442.1">
    <property type="nucleotide sequence ID" value="NZ_NEXX01000002.1"/>
</dbReference>
<evidence type="ECO:0000256" key="1">
    <source>
        <dbReference type="ARBA" id="ARBA00022845"/>
    </source>
</evidence>
<comment type="subunit">
    <text evidence="3">Associates exclusively with 100S ribosomes, which are dimers of 70S ribosomes.</text>
</comment>
<dbReference type="InterPro" id="IPR050574">
    <property type="entry name" value="HPF/YfiA_ribosome-assoc"/>
</dbReference>
<dbReference type="GO" id="GO:0043024">
    <property type="term" value="F:ribosomal small subunit binding"/>
    <property type="evidence" value="ECO:0007669"/>
    <property type="project" value="TreeGrafter"/>
</dbReference>
<organism evidence="6 7">
    <name type="scientific">Acinetobacter populi</name>
    <dbReference type="NCBI Taxonomy" id="1582270"/>
    <lineage>
        <taxon>Bacteria</taxon>
        <taxon>Pseudomonadati</taxon>
        <taxon>Pseudomonadota</taxon>
        <taxon>Gammaproteobacteria</taxon>
        <taxon>Moraxellales</taxon>
        <taxon>Moraxellaceae</taxon>
        <taxon>Acinetobacter</taxon>
    </lineage>
</organism>
<comment type="similarity">
    <text evidence="2">Belongs to the HPF/YfiA ribosome-associated protein family. Short HPF subfamily.</text>
</comment>
<dbReference type="Proteomes" id="UP000196536">
    <property type="component" value="Unassembled WGS sequence"/>
</dbReference>
<reference evidence="6 7" key="1">
    <citation type="submission" date="2017-05" db="EMBL/GenBank/DDBJ databases">
        <title>Acinetobacter populi ANC 5415 (= PBJ7), whole genome shotgun sequencing project.</title>
        <authorList>
            <person name="Nemec A."/>
            <person name="Radolfova-Krizova L."/>
        </authorList>
    </citation>
    <scope>NUCLEOTIDE SEQUENCE [LARGE SCALE GENOMIC DNA]</scope>
    <source>
        <strain evidence="6 7">PBJ7</strain>
    </source>
</reference>
<proteinExistence type="inferred from homology"/>
<evidence type="ECO:0000256" key="2">
    <source>
        <dbReference type="ARBA" id="ARBA00038434"/>
    </source>
</evidence>
<dbReference type="Pfam" id="PF02482">
    <property type="entry name" value="Ribosomal_S30AE"/>
    <property type="match status" value="1"/>
</dbReference>
<dbReference type="GO" id="GO:0022627">
    <property type="term" value="C:cytosolic small ribosomal subunit"/>
    <property type="evidence" value="ECO:0007669"/>
    <property type="project" value="TreeGrafter"/>
</dbReference>
<dbReference type="NCBIfam" id="TIGR00741">
    <property type="entry name" value="yfiA"/>
    <property type="match status" value="1"/>
</dbReference>
<protein>
    <recommendedName>
        <fullName evidence="4">Ribosome hibernation promoting factor</fullName>
    </recommendedName>
    <alternativeName>
        <fullName evidence="5">Hibernation factor HPF</fullName>
    </alternativeName>
</protein>
<dbReference type="AlphaFoldDB" id="A0A1Z9Z093"/>
<evidence type="ECO:0000256" key="5">
    <source>
        <dbReference type="ARBA" id="ARBA00041319"/>
    </source>
</evidence>
<keyword evidence="1" id="KW-0810">Translation regulation</keyword>
<dbReference type="Gene3D" id="3.30.160.100">
    <property type="entry name" value="Ribosome hibernation promotion factor-like"/>
    <property type="match status" value="1"/>
</dbReference>
<dbReference type="OrthoDB" id="9795980at2"/>
<dbReference type="CDD" id="cd00552">
    <property type="entry name" value="RaiA"/>
    <property type="match status" value="1"/>
</dbReference>
<evidence type="ECO:0000256" key="3">
    <source>
        <dbReference type="ARBA" id="ARBA00038695"/>
    </source>
</evidence>
<dbReference type="SUPFAM" id="SSF69754">
    <property type="entry name" value="Ribosome binding protein Y (YfiA homologue)"/>
    <property type="match status" value="1"/>
</dbReference>
<dbReference type="EMBL" id="NEXX01000002">
    <property type="protein sequence ID" value="OUY07893.1"/>
    <property type="molecule type" value="Genomic_DNA"/>
</dbReference>
<dbReference type="PANTHER" id="PTHR33231">
    <property type="entry name" value="30S RIBOSOMAL PROTEIN"/>
    <property type="match status" value="1"/>
</dbReference>
<keyword evidence="7" id="KW-1185">Reference proteome</keyword>
<dbReference type="GO" id="GO:0045900">
    <property type="term" value="P:negative regulation of translational elongation"/>
    <property type="evidence" value="ECO:0007669"/>
    <property type="project" value="TreeGrafter"/>
</dbReference>
<gene>
    <name evidence="6" type="ORF">CAP51_08515</name>
</gene>
<name>A0A1Z9Z093_9GAMM</name>
<evidence type="ECO:0000313" key="7">
    <source>
        <dbReference type="Proteomes" id="UP000196536"/>
    </source>
</evidence>
<evidence type="ECO:0000256" key="4">
    <source>
        <dbReference type="ARBA" id="ARBA00041148"/>
    </source>
</evidence>
<comment type="caution">
    <text evidence="6">The sequence shown here is derived from an EMBL/GenBank/DDBJ whole genome shotgun (WGS) entry which is preliminary data.</text>
</comment>
<dbReference type="InterPro" id="IPR036567">
    <property type="entry name" value="RHF-like"/>
</dbReference>
<dbReference type="PANTHER" id="PTHR33231:SF1">
    <property type="entry name" value="30S RIBOSOMAL PROTEIN"/>
    <property type="match status" value="1"/>
</dbReference>
<sequence length="105" mass="12023">MHITIRGHHLAITPAIEDKIKAQFEKLTKHIDQVCSMQVKLQKDHRLTSRSHKGQDNHNAEVILRLPGKELFAQASADDMYQAITLLSEKLRRQLARYKSLKVAA</sequence>
<dbReference type="InterPro" id="IPR003489">
    <property type="entry name" value="RHF/RaiA"/>
</dbReference>